<evidence type="ECO:0000256" key="4">
    <source>
        <dbReference type="ARBA" id="ARBA00023136"/>
    </source>
</evidence>
<keyword evidence="2" id="KW-0812">Transmembrane</keyword>
<evidence type="ECO:0000256" key="3">
    <source>
        <dbReference type="ARBA" id="ARBA00022989"/>
    </source>
</evidence>
<evidence type="ECO:0000256" key="1">
    <source>
        <dbReference type="ARBA" id="ARBA00004141"/>
    </source>
</evidence>
<evidence type="ECO:0000313" key="7">
    <source>
        <dbReference type="Proteomes" id="UP001454036"/>
    </source>
</evidence>
<keyword evidence="4" id="KW-0472">Membrane</keyword>
<dbReference type="Proteomes" id="UP001454036">
    <property type="component" value="Unassembled WGS sequence"/>
</dbReference>
<feature type="compositionally biased region" description="Polar residues" evidence="5">
    <location>
        <begin position="275"/>
        <end position="285"/>
    </location>
</feature>
<accession>A0AAV3QQN8</accession>
<feature type="region of interest" description="Disordered" evidence="5">
    <location>
        <begin position="1"/>
        <end position="22"/>
    </location>
</feature>
<comment type="caution">
    <text evidence="6">The sequence shown here is derived from an EMBL/GenBank/DDBJ whole genome shotgun (WGS) entry which is preliminary data.</text>
</comment>
<gene>
    <name evidence="6" type="ORF">LIER_20769</name>
</gene>
<dbReference type="AlphaFoldDB" id="A0AAV3QQN8"/>
<dbReference type="GO" id="GO:0008320">
    <property type="term" value="F:protein transmembrane transporter activity"/>
    <property type="evidence" value="ECO:0007669"/>
    <property type="project" value="TreeGrafter"/>
</dbReference>
<reference evidence="6 7" key="1">
    <citation type="submission" date="2024-01" db="EMBL/GenBank/DDBJ databases">
        <title>The complete chloroplast genome sequence of Lithospermum erythrorhizon: insights into the phylogenetic relationship among Boraginaceae species and the maternal lineages of purple gromwells.</title>
        <authorList>
            <person name="Okada T."/>
            <person name="Watanabe K."/>
        </authorList>
    </citation>
    <scope>NUCLEOTIDE SEQUENCE [LARGE SCALE GENOMIC DNA]</scope>
</reference>
<dbReference type="EMBL" id="BAABME010005346">
    <property type="protein sequence ID" value="GAA0165336.1"/>
    <property type="molecule type" value="Genomic_DNA"/>
</dbReference>
<keyword evidence="7" id="KW-1185">Reference proteome</keyword>
<feature type="compositionally biased region" description="Basic and acidic residues" evidence="5">
    <location>
        <begin position="253"/>
        <end position="266"/>
    </location>
</feature>
<keyword evidence="3" id="KW-1133">Transmembrane helix</keyword>
<protein>
    <submittedName>
        <fullName evidence="6">Amino acid transporter</fullName>
    </submittedName>
</protein>
<sequence>MSTYRPTSLPSDDSDQSKSSTGGGNLTYYTGIGYVVVGGKGFVEGVKQFEKGDTIKLKVNMVLNGSGHSGRVWGNRAGVIGLMYAGLESGMVAVRDVANSVVDGLGTGTLYRAASGTRLKVCCCGRGHWEARWVVDGVREAGVETIHSDMKKVEFSWLVSTEEAVRLAEGIGFPVMIKEELKEWDQCLLMLGGIEGVGSVSVNARRCKSSRIWKYYDLKDYTSMYLDKDGEDRGINIYRKCEFQQQIFSLKARNDASGRRESDQKPQRPSPKIQHINQIKSSLTR</sequence>
<comment type="subcellular location">
    <subcellularLocation>
        <location evidence="1">Membrane</location>
        <topology evidence="1">Multi-pass membrane protein</topology>
    </subcellularLocation>
</comment>
<dbReference type="GO" id="GO:0030150">
    <property type="term" value="P:protein import into mitochondrial matrix"/>
    <property type="evidence" value="ECO:0007669"/>
    <property type="project" value="TreeGrafter"/>
</dbReference>
<evidence type="ECO:0000313" key="6">
    <source>
        <dbReference type="EMBL" id="GAA0165336.1"/>
    </source>
</evidence>
<organism evidence="6 7">
    <name type="scientific">Lithospermum erythrorhizon</name>
    <name type="common">Purple gromwell</name>
    <name type="synonym">Lithospermum officinale var. erythrorhizon</name>
    <dbReference type="NCBI Taxonomy" id="34254"/>
    <lineage>
        <taxon>Eukaryota</taxon>
        <taxon>Viridiplantae</taxon>
        <taxon>Streptophyta</taxon>
        <taxon>Embryophyta</taxon>
        <taxon>Tracheophyta</taxon>
        <taxon>Spermatophyta</taxon>
        <taxon>Magnoliopsida</taxon>
        <taxon>eudicotyledons</taxon>
        <taxon>Gunneridae</taxon>
        <taxon>Pentapetalae</taxon>
        <taxon>asterids</taxon>
        <taxon>lamiids</taxon>
        <taxon>Boraginales</taxon>
        <taxon>Boraginaceae</taxon>
        <taxon>Boraginoideae</taxon>
        <taxon>Lithospermeae</taxon>
        <taxon>Lithospermum</taxon>
    </lineage>
</organism>
<dbReference type="PANTHER" id="PTHR15371:SF0">
    <property type="entry name" value="SD19278P"/>
    <property type="match status" value="1"/>
</dbReference>
<evidence type="ECO:0000256" key="5">
    <source>
        <dbReference type="SAM" id="MobiDB-lite"/>
    </source>
</evidence>
<name>A0AAV3QQN8_LITER</name>
<proteinExistence type="predicted"/>
<dbReference type="InterPro" id="IPR045238">
    <property type="entry name" value="Tim23-like"/>
</dbReference>
<dbReference type="GO" id="GO:0005744">
    <property type="term" value="C:TIM23 mitochondrial import inner membrane translocase complex"/>
    <property type="evidence" value="ECO:0007669"/>
    <property type="project" value="TreeGrafter"/>
</dbReference>
<feature type="region of interest" description="Disordered" evidence="5">
    <location>
        <begin position="253"/>
        <end position="285"/>
    </location>
</feature>
<dbReference type="Pfam" id="PF02466">
    <property type="entry name" value="Tim17"/>
    <property type="match status" value="1"/>
</dbReference>
<dbReference type="PANTHER" id="PTHR15371">
    <property type="entry name" value="TIM23"/>
    <property type="match status" value="1"/>
</dbReference>
<evidence type="ECO:0000256" key="2">
    <source>
        <dbReference type="ARBA" id="ARBA00022692"/>
    </source>
</evidence>
<feature type="compositionally biased region" description="Polar residues" evidence="5">
    <location>
        <begin position="1"/>
        <end position="11"/>
    </location>
</feature>